<evidence type="ECO:0000256" key="2">
    <source>
        <dbReference type="ARBA" id="ARBA00023015"/>
    </source>
</evidence>
<evidence type="ECO:0000313" key="8">
    <source>
        <dbReference type="EMBL" id="CAL2077491.1"/>
    </source>
</evidence>
<gene>
    <name evidence="8" type="ORF">T190607A01A_10539</name>
</gene>
<evidence type="ECO:0000259" key="6">
    <source>
        <dbReference type="Pfam" id="PF04542"/>
    </source>
</evidence>
<sequence>MNLEKHIKNCSKGNIKSQSILYENYKDMLFAISLKYCRNREEAQDNLQDTFLEIFKNINKLKNKSSFEGWIKRIAINKAIDKYKKSIKSETIDNHTLKTDEVTVENINNVPLSTILNFIQQLPNQYRLVFNLYELDNYSHKEIAKLLSISPGTSKSNLFRAKKILKNNIDQYQMKK</sequence>
<keyword evidence="9" id="KW-1185">Reference proteome</keyword>
<keyword evidence="2" id="KW-0805">Transcription regulation</keyword>
<organism evidence="8 9">
    <name type="scientific">Tenacibaculum platacis</name>
    <dbReference type="NCBI Taxonomy" id="3137852"/>
    <lineage>
        <taxon>Bacteria</taxon>
        <taxon>Pseudomonadati</taxon>
        <taxon>Bacteroidota</taxon>
        <taxon>Flavobacteriia</taxon>
        <taxon>Flavobacteriales</taxon>
        <taxon>Flavobacteriaceae</taxon>
        <taxon>Tenacibaculum</taxon>
    </lineage>
</organism>
<dbReference type="InterPro" id="IPR036388">
    <property type="entry name" value="WH-like_DNA-bd_sf"/>
</dbReference>
<dbReference type="InterPro" id="IPR007627">
    <property type="entry name" value="RNA_pol_sigma70_r2"/>
</dbReference>
<protein>
    <submittedName>
        <fullName evidence="8">RNA polymerase sigma-70 factor, ECF subfamily</fullName>
    </submittedName>
</protein>
<name>A0ABM9NSN7_9FLAO</name>
<dbReference type="InterPro" id="IPR013249">
    <property type="entry name" value="RNA_pol_sigma70_r4_t2"/>
</dbReference>
<evidence type="ECO:0000256" key="3">
    <source>
        <dbReference type="ARBA" id="ARBA00023082"/>
    </source>
</evidence>
<evidence type="ECO:0000256" key="4">
    <source>
        <dbReference type="ARBA" id="ARBA00023125"/>
    </source>
</evidence>
<dbReference type="PANTHER" id="PTHR43133:SF8">
    <property type="entry name" value="RNA POLYMERASE SIGMA FACTOR HI_1459-RELATED"/>
    <property type="match status" value="1"/>
</dbReference>
<keyword evidence="3" id="KW-0731">Sigma factor</keyword>
<dbReference type="Pfam" id="PF04542">
    <property type="entry name" value="Sigma70_r2"/>
    <property type="match status" value="1"/>
</dbReference>
<dbReference type="SUPFAM" id="SSF88946">
    <property type="entry name" value="Sigma2 domain of RNA polymerase sigma factors"/>
    <property type="match status" value="1"/>
</dbReference>
<dbReference type="SUPFAM" id="SSF88659">
    <property type="entry name" value="Sigma3 and sigma4 domains of RNA polymerase sigma factors"/>
    <property type="match status" value="1"/>
</dbReference>
<feature type="domain" description="RNA polymerase sigma-70 region 2" evidence="6">
    <location>
        <begin position="21"/>
        <end position="85"/>
    </location>
</feature>
<dbReference type="EMBL" id="CAXIXY010000003">
    <property type="protein sequence ID" value="CAL2077491.1"/>
    <property type="molecule type" value="Genomic_DNA"/>
</dbReference>
<dbReference type="Pfam" id="PF08281">
    <property type="entry name" value="Sigma70_r4_2"/>
    <property type="match status" value="1"/>
</dbReference>
<dbReference type="Gene3D" id="1.10.10.10">
    <property type="entry name" value="Winged helix-like DNA-binding domain superfamily/Winged helix DNA-binding domain"/>
    <property type="match status" value="1"/>
</dbReference>
<comment type="similarity">
    <text evidence="1">Belongs to the sigma-70 factor family. ECF subfamily.</text>
</comment>
<proteinExistence type="inferred from homology"/>
<accession>A0ABM9NSN7</accession>
<feature type="domain" description="RNA polymerase sigma factor 70 region 4 type 2" evidence="7">
    <location>
        <begin position="115"/>
        <end position="164"/>
    </location>
</feature>
<evidence type="ECO:0000259" key="7">
    <source>
        <dbReference type="Pfam" id="PF08281"/>
    </source>
</evidence>
<dbReference type="NCBIfam" id="TIGR02937">
    <property type="entry name" value="sigma70-ECF"/>
    <property type="match status" value="1"/>
</dbReference>
<comment type="caution">
    <text evidence="8">The sequence shown here is derived from an EMBL/GenBank/DDBJ whole genome shotgun (WGS) entry which is preliminary data.</text>
</comment>
<dbReference type="Gene3D" id="1.10.1740.10">
    <property type="match status" value="1"/>
</dbReference>
<evidence type="ECO:0000313" key="9">
    <source>
        <dbReference type="Proteomes" id="UP001497416"/>
    </source>
</evidence>
<dbReference type="InterPro" id="IPR014284">
    <property type="entry name" value="RNA_pol_sigma-70_dom"/>
</dbReference>
<dbReference type="PANTHER" id="PTHR43133">
    <property type="entry name" value="RNA POLYMERASE ECF-TYPE SIGMA FACTO"/>
    <property type="match status" value="1"/>
</dbReference>
<dbReference type="CDD" id="cd06171">
    <property type="entry name" value="Sigma70_r4"/>
    <property type="match status" value="1"/>
</dbReference>
<dbReference type="InterPro" id="IPR039425">
    <property type="entry name" value="RNA_pol_sigma-70-like"/>
</dbReference>
<reference evidence="8 9" key="1">
    <citation type="submission" date="2024-05" db="EMBL/GenBank/DDBJ databases">
        <authorList>
            <person name="Duchaud E."/>
        </authorList>
    </citation>
    <scope>NUCLEOTIDE SEQUENCE [LARGE SCALE GENOMIC DNA]</scope>
    <source>
        <strain evidence="8">Ena-SAMPLE-TAB-13-05-2024-13:56:06:370-140302</strain>
    </source>
</reference>
<dbReference type="RefSeq" id="WP_348710146.1">
    <property type="nucleotide sequence ID" value="NZ_CAXIXY010000003.1"/>
</dbReference>
<dbReference type="InterPro" id="IPR013324">
    <property type="entry name" value="RNA_pol_sigma_r3/r4-like"/>
</dbReference>
<evidence type="ECO:0000256" key="1">
    <source>
        <dbReference type="ARBA" id="ARBA00010641"/>
    </source>
</evidence>
<dbReference type="Proteomes" id="UP001497416">
    <property type="component" value="Unassembled WGS sequence"/>
</dbReference>
<dbReference type="InterPro" id="IPR013325">
    <property type="entry name" value="RNA_pol_sigma_r2"/>
</dbReference>
<keyword evidence="5" id="KW-0804">Transcription</keyword>
<keyword evidence="4" id="KW-0238">DNA-binding</keyword>
<evidence type="ECO:0000256" key="5">
    <source>
        <dbReference type="ARBA" id="ARBA00023163"/>
    </source>
</evidence>